<keyword evidence="15 26" id="KW-0547">Nucleotide-binding</keyword>
<evidence type="ECO:0000313" key="31">
    <source>
        <dbReference type="Proteomes" id="UP000677054"/>
    </source>
</evidence>
<keyword evidence="10" id="KW-0723">Serine/threonine-protein kinase</keyword>
<evidence type="ECO:0000313" key="30">
    <source>
        <dbReference type="EMBL" id="CAD7251382.1"/>
    </source>
</evidence>
<dbReference type="PROSITE" id="PS00108">
    <property type="entry name" value="PROTEIN_KINASE_ST"/>
    <property type="match status" value="1"/>
</dbReference>
<dbReference type="EC" id="2.7.11.25" evidence="5"/>
<keyword evidence="14" id="KW-0479">Metal-binding</keyword>
<comment type="subcellular location">
    <subcellularLocation>
        <location evidence="2">Cell membrane</location>
        <topology evidence="2">Peripheral membrane protein</topology>
        <orientation evidence="2">Cytoplasmic side</orientation>
    </subcellularLocation>
    <subcellularLocation>
        <location evidence="3">Cytoplasm</location>
    </subcellularLocation>
</comment>
<keyword evidence="8" id="KW-0963">Cytoplasm</keyword>
<evidence type="ECO:0000256" key="8">
    <source>
        <dbReference type="ARBA" id="ARBA00022490"/>
    </source>
</evidence>
<evidence type="ECO:0000259" key="29">
    <source>
        <dbReference type="PROSITE" id="PS50011"/>
    </source>
</evidence>
<evidence type="ECO:0000256" key="2">
    <source>
        <dbReference type="ARBA" id="ARBA00004413"/>
    </source>
</evidence>
<keyword evidence="18" id="KW-0460">Magnesium</keyword>
<dbReference type="InterPro" id="IPR008271">
    <property type="entry name" value="Ser/Thr_kinase_AS"/>
</dbReference>
<dbReference type="GO" id="GO:0043410">
    <property type="term" value="P:positive regulation of MAPK cascade"/>
    <property type="evidence" value="ECO:0007669"/>
    <property type="project" value="UniProtKB-ARBA"/>
</dbReference>
<evidence type="ECO:0000256" key="27">
    <source>
        <dbReference type="SAM" id="Coils"/>
    </source>
</evidence>
<dbReference type="EMBL" id="CAJPEV010003507">
    <property type="protein sequence ID" value="CAG0899907.1"/>
    <property type="molecule type" value="Genomic_DNA"/>
</dbReference>
<dbReference type="SMART" id="SM00220">
    <property type="entry name" value="S_TKc"/>
    <property type="match status" value="1"/>
</dbReference>
<dbReference type="PRINTS" id="PR00109">
    <property type="entry name" value="TYRKINASE"/>
</dbReference>
<dbReference type="GO" id="GO:0043123">
    <property type="term" value="P:positive regulation of canonical NF-kappaB signal transduction"/>
    <property type="evidence" value="ECO:0007669"/>
    <property type="project" value="UniProtKB-ARBA"/>
</dbReference>
<gene>
    <name evidence="30" type="ORF">DSTB1V02_LOCUS11149</name>
</gene>
<keyword evidence="19" id="KW-0832">Ubl conjugation</keyword>
<evidence type="ECO:0000256" key="7">
    <source>
        <dbReference type="ARBA" id="ARBA00022475"/>
    </source>
</evidence>
<evidence type="ECO:0000256" key="16">
    <source>
        <dbReference type="ARBA" id="ARBA00022777"/>
    </source>
</evidence>
<dbReference type="Gene3D" id="1.10.510.10">
    <property type="entry name" value="Transferase(Phosphotransferase) domain 1"/>
    <property type="match status" value="1"/>
</dbReference>
<evidence type="ECO:0000256" key="1">
    <source>
        <dbReference type="ARBA" id="ARBA00001946"/>
    </source>
</evidence>
<name>A0A7R9ACJ1_9CRUS</name>
<keyword evidence="13" id="KW-0053">Apoptosis</keyword>
<protein>
    <recommendedName>
        <fullName evidence="6">Mitogen-activated protein kinase kinase kinase 7</fullName>
        <ecNumber evidence="5">2.7.11.25</ecNumber>
    </recommendedName>
</protein>
<dbReference type="GO" id="GO:0006950">
    <property type="term" value="P:response to stress"/>
    <property type="evidence" value="ECO:0007669"/>
    <property type="project" value="UniProtKB-ARBA"/>
</dbReference>
<evidence type="ECO:0000256" key="6">
    <source>
        <dbReference type="ARBA" id="ARBA00017660"/>
    </source>
</evidence>
<dbReference type="Proteomes" id="UP000677054">
    <property type="component" value="Unassembled WGS sequence"/>
</dbReference>
<evidence type="ECO:0000256" key="12">
    <source>
        <dbReference type="ARBA" id="ARBA00022679"/>
    </source>
</evidence>
<dbReference type="Pfam" id="PF07714">
    <property type="entry name" value="PK_Tyr_Ser-Thr"/>
    <property type="match status" value="1"/>
</dbReference>
<proteinExistence type="inferred from homology"/>
<dbReference type="EMBL" id="LR903024">
    <property type="protein sequence ID" value="CAD7251382.1"/>
    <property type="molecule type" value="Genomic_DNA"/>
</dbReference>
<dbReference type="InterPro" id="IPR000719">
    <property type="entry name" value="Prot_kinase_dom"/>
</dbReference>
<evidence type="ECO:0000256" key="4">
    <source>
        <dbReference type="ARBA" id="ARBA00006529"/>
    </source>
</evidence>
<dbReference type="GO" id="GO:0006915">
    <property type="term" value="P:apoptotic process"/>
    <property type="evidence" value="ECO:0007669"/>
    <property type="project" value="UniProtKB-KW"/>
</dbReference>
<evidence type="ECO:0000256" key="10">
    <source>
        <dbReference type="ARBA" id="ARBA00022527"/>
    </source>
</evidence>
<comment type="similarity">
    <text evidence="4">Belongs to the protein kinase superfamily. STE Ser/Thr protein kinase family. MAP kinase kinase kinase subfamily.</text>
</comment>
<comment type="catalytic activity">
    <reaction evidence="25">
        <text>L-seryl-[protein] + ATP = O-phospho-L-seryl-[protein] + ADP + H(+)</text>
        <dbReference type="Rhea" id="RHEA:17989"/>
        <dbReference type="Rhea" id="RHEA-COMP:9863"/>
        <dbReference type="Rhea" id="RHEA-COMP:11604"/>
        <dbReference type="ChEBI" id="CHEBI:15378"/>
        <dbReference type="ChEBI" id="CHEBI:29999"/>
        <dbReference type="ChEBI" id="CHEBI:30616"/>
        <dbReference type="ChEBI" id="CHEBI:83421"/>
        <dbReference type="ChEBI" id="CHEBI:456216"/>
        <dbReference type="EC" id="2.7.11.25"/>
    </reaction>
</comment>
<keyword evidence="20" id="KW-0805">Transcription regulation</keyword>
<keyword evidence="22" id="KW-0472">Membrane</keyword>
<accession>A0A7R9ACJ1</accession>
<organism evidence="30">
    <name type="scientific">Darwinula stevensoni</name>
    <dbReference type="NCBI Taxonomy" id="69355"/>
    <lineage>
        <taxon>Eukaryota</taxon>
        <taxon>Metazoa</taxon>
        <taxon>Ecdysozoa</taxon>
        <taxon>Arthropoda</taxon>
        <taxon>Crustacea</taxon>
        <taxon>Oligostraca</taxon>
        <taxon>Ostracoda</taxon>
        <taxon>Podocopa</taxon>
        <taxon>Podocopida</taxon>
        <taxon>Darwinulocopina</taxon>
        <taxon>Darwinuloidea</taxon>
        <taxon>Darwinulidae</taxon>
        <taxon>Darwinula</taxon>
    </lineage>
</organism>
<dbReference type="OrthoDB" id="10261027at2759"/>
<evidence type="ECO:0000256" key="24">
    <source>
        <dbReference type="ARBA" id="ARBA00047559"/>
    </source>
</evidence>
<comment type="cofactor">
    <cofactor evidence="1">
        <name>Mg(2+)</name>
        <dbReference type="ChEBI" id="CHEBI:18420"/>
    </cofactor>
</comment>
<keyword evidence="16" id="KW-0418">Kinase</keyword>
<evidence type="ECO:0000256" key="11">
    <source>
        <dbReference type="ARBA" id="ARBA00022553"/>
    </source>
</evidence>
<evidence type="ECO:0000256" key="5">
    <source>
        <dbReference type="ARBA" id="ARBA00012406"/>
    </source>
</evidence>
<dbReference type="PROSITE" id="PS50011">
    <property type="entry name" value="PROTEIN_KINASE_DOM"/>
    <property type="match status" value="1"/>
</dbReference>
<keyword evidence="9" id="KW-1017">Isopeptide bond</keyword>
<dbReference type="GO" id="GO:0071560">
    <property type="term" value="P:cellular response to transforming growth factor beta stimulus"/>
    <property type="evidence" value="ECO:0007669"/>
    <property type="project" value="UniProtKB-ARBA"/>
</dbReference>
<evidence type="ECO:0000256" key="17">
    <source>
        <dbReference type="ARBA" id="ARBA00022840"/>
    </source>
</evidence>
<comment type="catalytic activity">
    <reaction evidence="24">
        <text>L-threonyl-[protein] + ATP = O-phospho-L-threonyl-[protein] + ADP + H(+)</text>
        <dbReference type="Rhea" id="RHEA:46608"/>
        <dbReference type="Rhea" id="RHEA-COMP:11060"/>
        <dbReference type="Rhea" id="RHEA-COMP:11605"/>
        <dbReference type="ChEBI" id="CHEBI:15378"/>
        <dbReference type="ChEBI" id="CHEBI:30013"/>
        <dbReference type="ChEBI" id="CHEBI:30616"/>
        <dbReference type="ChEBI" id="CHEBI:61977"/>
        <dbReference type="ChEBI" id="CHEBI:456216"/>
        <dbReference type="EC" id="2.7.11.25"/>
    </reaction>
</comment>
<evidence type="ECO:0000256" key="25">
    <source>
        <dbReference type="ARBA" id="ARBA00048329"/>
    </source>
</evidence>
<dbReference type="GO" id="GO:0005886">
    <property type="term" value="C:plasma membrane"/>
    <property type="evidence" value="ECO:0007669"/>
    <property type="project" value="UniProtKB-SubCell"/>
</dbReference>
<feature type="compositionally biased region" description="Basic and acidic residues" evidence="28">
    <location>
        <begin position="434"/>
        <end position="447"/>
    </location>
</feature>
<evidence type="ECO:0000256" key="19">
    <source>
        <dbReference type="ARBA" id="ARBA00022843"/>
    </source>
</evidence>
<dbReference type="GO" id="GO:0005737">
    <property type="term" value="C:cytoplasm"/>
    <property type="evidence" value="ECO:0007669"/>
    <property type="project" value="UniProtKB-SubCell"/>
</dbReference>
<dbReference type="GO" id="GO:0046872">
    <property type="term" value="F:metal ion binding"/>
    <property type="evidence" value="ECO:0007669"/>
    <property type="project" value="UniProtKB-KW"/>
</dbReference>
<keyword evidence="7" id="KW-1003">Cell membrane</keyword>
<evidence type="ECO:0000256" key="14">
    <source>
        <dbReference type="ARBA" id="ARBA00022723"/>
    </source>
</evidence>
<evidence type="ECO:0000256" key="26">
    <source>
        <dbReference type="PROSITE-ProRule" id="PRU10141"/>
    </source>
</evidence>
<sequence length="739" mass="83717">MTFTGYSCFVEEIDFHEISVEEVIGKGSFGMVCRAKWRGNLVAVKLIESESERRAFMEEVRHLSRVSHPNVVTLYGASTSNRVCLVMEFAEGGSLYEVLHGSAQPVYTAAHALSWALQCSRGVAYLHGMKPKGLVHRDLKPPNLLLVDCGRTLKICDFGTACDIRTYMTNSKGSAAWMAPEVFEGSRYTEKCDIFSWGIILWEVLTRRRPFENIGGNAFRIMWAVHMGARPPLIHNCPPPLEALMVRCWDTKPERRPSMDQVENFMSHICTFFPGADIPLYYPPPKIHAILVEVCGSGAVDQSTVSHWATRFRCGRESINNDPRSGRPVCAIMDESVQRVANVIEEDRRMTCEEISQDTGISATSVFRILTQHLHKRKVAAKSRECPTTIPTQWLKSIQSGSALDFFSRVCVMDLTKVEHRSVMKFLTKEGKAPKEIHERERSERISVGDSEEDEERWTEDEKEAANTELGRYKKGQNKVSDSRIESHVTLKKPYLPEFPDIGALKVEVEEEGRHEKDLPLDTLMESVTLRPKTLSPPSQMALPMGVKRRSTDLSSLASSSFSAHTRAKALGHRRSSSYGSAVAGSKCSSEFRGSQYLQRSTSNLSFDNGEDDLLDTAYLLLEPEIHPIPPCSDSQQSIEIFQKHKKMAIGYLRARTERLHLQRYMEELQRQKREAEVASQRSLEVGGNPDLAQERINEYLDLMKEKEDLEKLHENLRRQLELMRRHHGRLALSAAFSP</sequence>
<evidence type="ECO:0000256" key="28">
    <source>
        <dbReference type="SAM" id="MobiDB-lite"/>
    </source>
</evidence>
<dbReference type="PANTHER" id="PTHR46716:SF1">
    <property type="entry name" value="MITOGEN-ACTIVATED PROTEIN KINASE KINASE KINASE 7"/>
    <property type="match status" value="1"/>
</dbReference>
<dbReference type="InterPro" id="IPR001245">
    <property type="entry name" value="Ser-Thr/Tyr_kinase_cat_dom"/>
</dbReference>
<evidence type="ECO:0000256" key="3">
    <source>
        <dbReference type="ARBA" id="ARBA00004496"/>
    </source>
</evidence>
<evidence type="ECO:0000256" key="23">
    <source>
        <dbReference type="ARBA" id="ARBA00023163"/>
    </source>
</evidence>
<dbReference type="GO" id="GO:0006955">
    <property type="term" value="P:immune response"/>
    <property type="evidence" value="ECO:0007669"/>
    <property type="project" value="TreeGrafter"/>
</dbReference>
<evidence type="ECO:0000256" key="9">
    <source>
        <dbReference type="ARBA" id="ARBA00022499"/>
    </source>
</evidence>
<feature type="domain" description="Protein kinase" evidence="29">
    <location>
        <begin position="18"/>
        <end position="273"/>
    </location>
</feature>
<dbReference type="CDD" id="cd14058">
    <property type="entry name" value="STKc_TAK1"/>
    <property type="match status" value="1"/>
</dbReference>
<evidence type="ECO:0000256" key="15">
    <source>
        <dbReference type="ARBA" id="ARBA00022741"/>
    </source>
</evidence>
<dbReference type="SUPFAM" id="SSF56112">
    <property type="entry name" value="Protein kinase-like (PK-like)"/>
    <property type="match status" value="1"/>
</dbReference>
<dbReference type="AlphaFoldDB" id="A0A7R9ACJ1"/>
<dbReference type="GO" id="GO:0007254">
    <property type="term" value="P:JNK cascade"/>
    <property type="evidence" value="ECO:0007669"/>
    <property type="project" value="TreeGrafter"/>
</dbReference>
<keyword evidence="12" id="KW-0808">Transferase</keyword>
<keyword evidence="11" id="KW-0597">Phosphoprotein</keyword>
<keyword evidence="31" id="KW-1185">Reference proteome</keyword>
<evidence type="ECO:0000256" key="21">
    <source>
        <dbReference type="ARBA" id="ARBA00023016"/>
    </source>
</evidence>
<keyword evidence="27" id="KW-0175">Coiled coil</keyword>
<feature type="compositionally biased region" description="Acidic residues" evidence="28">
    <location>
        <begin position="450"/>
        <end position="463"/>
    </location>
</feature>
<dbReference type="GO" id="GO:0004709">
    <property type="term" value="F:MAP kinase kinase kinase activity"/>
    <property type="evidence" value="ECO:0007669"/>
    <property type="project" value="UniProtKB-EC"/>
</dbReference>
<keyword evidence="17 26" id="KW-0067">ATP-binding</keyword>
<dbReference type="Gene3D" id="3.30.200.20">
    <property type="entry name" value="Phosphorylase Kinase, domain 1"/>
    <property type="match status" value="1"/>
</dbReference>
<evidence type="ECO:0000256" key="18">
    <source>
        <dbReference type="ARBA" id="ARBA00022842"/>
    </source>
</evidence>
<evidence type="ECO:0000256" key="20">
    <source>
        <dbReference type="ARBA" id="ARBA00023015"/>
    </source>
</evidence>
<dbReference type="PANTHER" id="PTHR46716">
    <property type="entry name" value="MITOGEN-ACTIVATED PROTEIN KINASE KINASE KINASE 7"/>
    <property type="match status" value="1"/>
</dbReference>
<dbReference type="GO" id="GO:0019901">
    <property type="term" value="F:protein kinase binding"/>
    <property type="evidence" value="ECO:0007669"/>
    <property type="project" value="UniProtKB-ARBA"/>
</dbReference>
<feature type="binding site" evidence="26">
    <location>
        <position position="45"/>
    </location>
    <ligand>
        <name>ATP</name>
        <dbReference type="ChEBI" id="CHEBI:30616"/>
    </ligand>
</feature>
<feature type="region of interest" description="Disordered" evidence="28">
    <location>
        <begin position="434"/>
        <end position="464"/>
    </location>
</feature>
<evidence type="ECO:0000256" key="22">
    <source>
        <dbReference type="ARBA" id="ARBA00023136"/>
    </source>
</evidence>
<dbReference type="PROSITE" id="PS00107">
    <property type="entry name" value="PROTEIN_KINASE_ATP"/>
    <property type="match status" value="1"/>
</dbReference>
<reference evidence="30" key="1">
    <citation type="submission" date="2020-11" db="EMBL/GenBank/DDBJ databases">
        <authorList>
            <person name="Tran Van P."/>
        </authorList>
    </citation>
    <scope>NUCLEOTIDE SEQUENCE</scope>
</reference>
<evidence type="ECO:0000256" key="13">
    <source>
        <dbReference type="ARBA" id="ARBA00022703"/>
    </source>
</evidence>
<feature type="coiled-coil region" evidence="27">
    <location>
        <begin position="655"/>
        <end position="727"/>
    </location>
</feature>
<keyword evidence="23" id="KW-0804">Transcription</keyword>
<keyword evidence="21" id="KW-0346">Stress response</keyword>
<dbReference type="FunFam" id="3.30.200.20:FF:000152">
    <property type="entry name" value="Mitogen-activated protein kinase kinase kinase 7"/>
    <property type="match status" value="1"/>
</dbReference>
<dbReference type="FunFam" id="1.10.510.10:FF:000143">
    <property type="entry name" value="Mitogen-activated protein kinase kinase kinase 7"/>
    <property type="match status" value="1"/>
</dbReference>
<dbReference type="InterPro" id="IPR017441">
    <property type="entry name" value="Protein_kinase_ATP_BS"/>
</dbReference>
<dbReference type="GO" id="GO:0009893">
    <property type="term" value="P:positive regulation of metabolic process"/>
    <property type="evidence" value="ECO:0007669"/>
    <property type="project" value="UniProtKB-ARBA"/>
</dbReference>
<dbReference type="InterPro" id="IPR011009">
    <property type="entry name" value="Kinase-like_dom_sf"/>
</dbReference>
<dbReference type="GO" id="GO:0005524">
    <property type="term" value="F:ATP binding"/>
    <property type="evidence" value="ECO:0007669"/>
    <property type="project" value="UniProtKB-UniRule"/>
</dbReference>